<keyword evidence="2" id="KW-0964">Secreted</keyword>
<dbReference type="Proteomes" id="UP000321960">
    <property type="component" value="Unassembled WGS sequence"/>
</dbReference>
<accession>A0A512J0Y0</accession>
<dbReference type="GO" id="GO:0020037">
    <property type="term" value="F:heme binding"/>
    <property type="evidence" value="ECO:0007669"/>
    <property type="project" value="InterPro"/>
</dbReference>
<dbReference type="Gene3D" id="1.10.640.10">
    <property type="entry name" value="Haem peroxidase domain superfamily, animal type"/>
    <property type="match status" value="1"/>
</dbReference>
<dbReference type="InterPro" id="IPR010255">
    <property type="entry name" value="Haem_peroxidase_sf"/>
</dbReference>
<dbReference type="Pfam" id="PF03098">
    <property type="entry name" value="An_peroxidase"/>
    <property type="match status" value="3"/>
</dbReference>
<evidence type="ECO:0000256" key="2">
    <source>
        <dbReference type="ARBA" id="ARBA00022525"/>
    </source>
</evidence>
<dbReference type="InterPro" id="IPR037120">
    <property type="entry name" value="Haem_peroxidase_sf_animal"/>
</dbReference>
<feature type="domain" description="DUF4214" evidence="5">
    <location>
        <begin position="785"/>
        <end position="852"/>
    </location>
</feature>
<dbReference type="GO" id="GO:0006979">
    <property type="term" value="P:response to oxidative stress"/>
    <property type="evidence" value="ECO:0007669"/>
    <property type="project" value="InterPro"/>
</dbReference>
<evidence type="ECO:0000256" key="4">
    <source>
        <dbReference type="SAM" id="MobiDB-lite"/>
    </source>
</evidence>
<evidence type="ECO:0000259" key="5">
    <source>
        <dbReference type="Pfam" id="PF13946"/>
    </source>
</evidence>
<dbReference type="SUPFAM" id="SSF48113">
    <property type="entry name" value="Heme-dependent peroxidases"/>
    <property type="match status" value="1"/>
</dbReference>
<dbReference type="EMBL" id="BJZU01000027">
    <property type="protein sequence ID" value="GEP03612.1"/>
    <property type="molecule type" value="Genomic_DNA"/>
</dbReference>
<proteinExistence type="predicted"/>
<evidence type="ECO:0000256" key="1">
    <source>
        <dbReference type="ARBA" id="ARBA00004613"/>
    </source>
</evidence>
<feature type="domain" description="DUF4214" evidence="5">
    <location>
        <begin position="906"/>
        <end position="974"/>
    </location>
</feature>
<reference evidence="9" key="2">
    <citation type="journal article" date="2019" name="Int. J. Syst. Evol. Microbiol.">
        <title>The Global Catalogue of Microorganisms (GCM) 10K type strain sequencing project: providing services to taxonomists for standard genome sequencing and annotation.</title>
        <authorList>
            <consortium name="The Broad Institute Genomics Platform"/>
            <consortium name="The Broad Institute Genome Sequencing Center for Infectious Disease"/>
            <person name="Wu L."/>
            <person name="Ma J."/>
        </authorList>
    </citation>
    <scope>NUCLEOTIDE SEQUENCE [LARGE SCALE GENOMIC DNA]</scope>
    <source>
        <strain evidence="9">NBRC 107715</strain>
    </source>
</reference>
<gene>
    <name evidence="7" type="ORF">GCM10007888_33200</name>
    <name evidence="6" type="ORF">MOX02_16500</name>
</gene>
<dbReference type="InterPro" id="IPR019791">
    <property type="entry name" value="Haem_peroxidase_animal"/>
</dbReference>
<dbReference type="InterPro" id="IPR025282">
    <property type="entry name" value="DUF4214"/>
</dbReference>
<organism evidence="6 8">
    <name type="scientific">Methylobacterium oxalidis</name>
    <dbReference type="NCBI Taxonomy" id="944322"/>
    <lineage>
        <taxon>Bacteria</taxon>
        <taxon>Pseudomonadati</taxon>
        <taxon>Pseudomonadota</taxon>
        <taxon>Alphaproteobacteria</taxon>
        <taxon>Hyphomicrobiales</taxon>
        <taxon>Methylobacteriaceae</taxon>
        <taxon>Methylobacterium</taxon>
    </lineage>
</organism>
<dbReference type="EMBL" id="BSPK01000058">
    <property type="protein sequence ID" value="GLS64939.1"/>
    <property type="molecule type" value="Genomic_DNA"/>
</dbReference>
<sequence>MASIEQDLPLSPLDESDERAPGAFFLTARDLAGLRNLVEGRRAYADDDDTDGAAGTRDLLGTGNNHAHPDRGSAEQPFIRLTEAHYGAPEAATGNRALNPLYDGLDARAISNILGHQEAGLPKAGKDANIFFMAFGQYFDHGLDFLPKGGNGTIQIGGPGSGRAPGTDNPADLTRGTVSGTDAEGVPQHLNMTSPYVDQNQAYGSTALVGQFLRESDGARGFGAKLLAGGIDPSDPGFRLLPTLRELIEHHWNADTLFRAGSLPGGAMSFRDYYSAYALPSGATGSLFDEATGAFDPDVLNGLVSNFMGSGHPLLLDTNPYMNLLDHYVAGDGRANENVSLTAMHTIWARNHNFHVETLEAAGFAGSPEAVFEAAKMINEAEYQRVVFDEFADMLIGGIRGTGSHGHAGYNPEAEASISHEFAAAVYRVGHSLIGQTLTILNPDGTTRDVPLFDAFLNPTNDPGAFAGPLPRGYVPQPGFEQIGAGAVLGGIVGQAAEEVDFNIVDAVRNDLVRINADLFAFNVARGRDVGLGSLNQVRMDLAGSQDPYVREAVDFAGRANLTPYASWEDFQDRNGLSDAVIAQFRQAYPDLVLREPAALAAFEAANPDIALRDGPDGAKVVKGIDRVDLWVGGLAERHVNDGLVGETFWVVLHEQFDRLQEADRFYYLDRFDNFDFYEDFVDGQNFSDIVARNTSLRNLPEHIFRSADGEDDIHIGAPGDGDPYAGQPQMHHRGHFGEVSHKVHSAAGEVHLLYDAVLDRDGDVGGQQSWTQARKDGMSLRDMAEGFLDSEEGRGHHGMDDDRAFVEGLYRIALGREGEAGGVAYWTDAIEDGMSRADVVLGFAFSQENLQDLRIEFEHGVFTADADASDAARLYHGLLDRAPDARGLDAWTGAMKAGLSDIAAAERFLDSAEYRARYANLSDEDFVDCLYENALGRHAEEAGLASWMRALEDGASRAAVAVGIALSPEAENHLMPRIEEGWHLA</sequence>
<evidence type="ECO:0000313" key="8">
    <source>
        <dbReference type="Proteomes" id="UP000321960"/>
    </source>
</evidence>
<dbReference type="OrthoDB" id="105077at2"/>
<reference evidence="7" key="4">
    <citation type="submission" date="2023-01" db="EMBL/GenBank/DDBJ databases">
        <title>Draft genome sequence of Methylobacterium oxalidis strain NBRC 107715.</title>
        <authorList>
            <person name="Sun Q."/>
            <person name="Mori K."/>
        </authorList>
    </citation>
    <scope>NUCLEOTIDE SEQUENCE</scope>
    <source>
        <strain evidence="7">NBRC 107715</strain>
    </source>
</reference>
<dbReference type="PANTHER" id="PTHR11475">
    <property type="entry name" value="OXIDASE/PEROXIDASE"/>
    <property type="match status" value="1"/>
</dbReference>
<evidence type="ECO:0000313" key="9">
    <source>
        <dbReference type="Proteomes" id="UP001156856"/>
    </source>
</evidence>
<dbReference type="GO" id="GO:0004601">
    <property type="term" value="F:peroxidase activity"/>
    <property type="evidence" value="ECO:0007669"/>
    <property type="project" value="InterPro"/>
</dbReference>
<dbReference type="InterPro" id="IPR038255">
    <property type="entry name" value="PBS_linker_sf"/>
</dbReference>
<dbReference type="PROSITE" id="PS50292">
    <property type="entry name" value="PEROXIDASE_3"/>
    <property type="match status" value="1"/>
</dbReference>
<comment type="caution">
    <text evidence="6">The sequence shown here is derived from an EMBL/GenBank/DDBJ whole genome shotgun (WGS) entry which is preliminary data.</text>
</comment>
<evidence type="ECO:0000256" key="3">
    <source>
        <dbReference type="ARBA" id="ARBA00023180"/>
    </source>
</evidence>
<name>A0A512J0Y0_9HYPH</name>
<reference evidence="7" key="1">
    <citation type="journal article" date="2014" name="Int. J. Syst. Evol. Microbiol.">
        <title>Complete genome of a new Firmicutes species belonging to the dominant human colonic microbiota ('Ruminococcus bicirculans') reveals two chromosomes and a selective capacity to utilize plant glucans.</title>
        <authorList>
            <consortium name="NISC Comparative Sequencing Program"/>
            <person name="Wegmann U."/>
            <person name="Louis P."/>
            <person name="Goesmann A."/>
            <person name="Henrissat B."/>
            <person name="Duncan S.H."/>
            <person name="Flint H.J."/>
        </authorList>
    </citation>
    <scope>NUCLEOTIDE SEQUENCE</scope>
    <source>
        <strain evidence="7">NBRC 107715</strain>
    </source>
</reference>
<feature type="region of interest" description="Disordered" evidence="4">
    <location>
        <begin position="45"/>
        <end position="73"/>
    </location>
</feature>
<evidence type="ECO:0000313" key="6">
    <source>
        <dbReference type="EMBL" id="GEP03612.1"/>
    </source>
</evidence>
<dbReference type="GO" id="GO:0005576">
    <property type="term" value="C:extracellular region"/>
    <property type="evidence" value="ECO:0007669"/>
    <property type="project" value="UniProtKB-SubCell"/>
</dbReference>
<dbReference type="AlphaFoldDB" id="A0A512J0Y0"/>
<dbReference type="PANTHER" id="PTHR11475:SF4">
    <property type="entry name" value="CHORION PEROXIDASE"/>
    <property type="match status" value="1"/>
</dbReference>
<reference evidence="6 8" key="3">
    <citation type="submission" date="2019-07" db="EMBL/GenBank/DDBJ databases">
        <title>Whole genome shotgun sequence of Methylobacterium oxalidis NBRC 107715.</title>
        <authorList>
            <person name="Hosoyama A."/>
            <person name="Uohara A."/>
            <person name="Ohji S."/>
            <person name="Ichikawa N."/>
        </authorList>
    </citation>
    <scope>NUCLEOTIDE SEQUENCE [LARGE SCALE GENOMIC DNA]</scope>
    <source>
        <strain evidence="6 8">NBRC 107715</strain>
    </source>
</reference>
<dbReference type="Pfam" id="PF13946">
    <property type="entry name" value="DUF4214"/>
    <property type="match status" value="2"/>
</dbReference>
<protein>
    <recommendedName>
        <fullName evidence="5">DUF4214 domain-containing protein</fullName>
    </recommendedName>
</protein>
<keyword evidence="3" id="KW-0325">Glycoprotein</keyword>
<evidence type="ECO:0000313" key="7">
    <source>
        <dbReference type="EMBL" id="GLS64939.1"/>
    </source>
</evidence>
<keyword evidence="9" id="KW-1185">Reference proteome</keyword>
<dbReference type="Proteomes" id="UP001156856">
    <property type="component" value="Unassembled WGS sequence"/>
</dbReference>
<comment type="subcellular location">
    <subcellularLocation>
        <location evidence="1">Secreted</location>
    </subcellularLocation>
</comment>
<dbReference type="Gene3D" id="1.10.3130.20">
    <property type="entry name" value="Phycobilisome linker domain"/>
    <property type="match status" value="1"/>
</dbReference>